<dbReference type="SUPFAM" id="SSF52540">
    <property type="entry name" value="P-loop containing nucleoside triphosphate hydrolases"/>
    <property type="match status" value="1"/>
</dbReference>
<dbReference type="PANTHER" id="PTHR43581:SF2">
    <property type="entry name" value="EXCINUCLEASE ATPASE SUBUNIT"/>
    <property type="match status" value="1"/>
</dbReference>
<dbReference type="AlphaFoldDB" id="A0A7Z7PWB7"/>
<dbReference type="InterPro" id="IPR022532">
    <property type="entry name" value="DUF3696"/>
</dbReference>
<evidence type="ECO:0000259" key="1">
    <source>
        <dbReference type="Pfam" id="PF12476"/>
    </source>
</evidence>
<dbReference type="Gene3D" id="3.40.50.300">
    <property type="entry name" value="P-loop containing nucleotide triphosphate hydrolases"/>
    <property type="match status" value="1"/>
</dbReference>
<dbReference type="PIRSF" id="PIRSF034888">
    <property type="entry name" value="P-loop_UCP034888"/>
    <property type="match status" value="1"/>
</dbReference>
<dbReference type="InterPro" id="IPR027417">
    <property type="entry name" value="P-loop_NTPase"/>
</dbReference>
<dbReference type="InterPro" id="IPR014592">
    <property type="entry name" value="P-loop_UCP034888"/>
</dbReference>
<dbReference type="Proteomes" id="UP000254876">
    <property type="component" value="Unassembled WGS sequence"/>
</dbReference>
<protein>
    <submittedName>
        <fullName evidence="3">Uncharacterized conserved protein</fullName>
    </submittedName>
</protein>
<comment type="caution">
    <text evidence="3">The sequence shown here is derived from an EMBL/GenBank/DDBJ whole genome shotgun (WGS) entry which is preliminary data.</text>
</comment>
<dbReference type="EMBL" id="UFYD01000001">
    <property type="protein sequence ID" value="STC98278.1"/>
    <property type="molecule type" value="Genomic_DNA"/>
</dbReference>
<accession>A0A7Z7PWB7</accession>
<dbReference type="GO" id="GO:0016887">
    <property type="term" value="F:ATP hydrolysis activity"/>
    <property type="evidence" value="ECO:0007669"/>
    <property type="project" value="InterPro"/>
</dbReference>
<evidence type="ECO:0000313" key="3">
    <source>
        <dbReference type="EMBL" id="STC98278.1"/>
    </source>
</evidence>
<dbReference type="InterPro" id="IPR041685">
    <property type="entry name" value="AAA_GajA/Old/RecF-like"/>
</dbReference>
<evidence type="ECO:0000313" key="4">
    <source>
        <dbReference type="Proteomes" id="UP000254876"/>
    </source>
</evidence>
<dbReference type="PANTHER" id="PTHR43581">
    <property type="entry name" value="ATP/GTP PHOSPHATASE"/>
    <property type="match status" value="1"/>
</dbReference>
<dbReference type="GO" id="GO:0005524">
    <property type="term" value="F:ATP binding"/>
    <property type="evidence" value="ECO:0007669"/>
    <property type="project" value="InterPro"/>
</dbReference>
<gene>
    <name evidence="3" type="ORF">NCTC10588_01053</name>
</gene>
<name>A0A7Z7PWB7_9FLAO</name>
<dbReference type="Pfam" id="PF13175">
    <property type="entry name" value="AAA_15"/>
    <property type="match status" value="1"/>
</dbReference>
<proteinExistence type="predicted"/>
<feature type="domain" description="Endonuclease GajA/Old nuclease/RecF-like AAA" evidence="2">
    <location>
        <begin position="150"/>
        <end position="272"/>
    </location>
</feature>
<dbReference type="InterPro" id="IPR051396">
    <property type="entry name" value="Bact_Antivir_Def_Nuclease"/>
</dbReference>
<evidence type="ECO:0000259" key="2">
    <source>
        <dbReference type="Pfam" id="PF13175"/>
    </source>
</evidence>
<organism evidence="3 4">
    <name type="scientific">Elizabethkingia anophelis</name>
    <dbReference type="NCBI Taxonomy" id="1117645"/>
    <lineage>
        <taxon>Bacteria</taxon>
        <taxon>Pseudomonadati</taxon>
        <taxon>Bacteroidota</taxon>
        <taxon>Flavobacteriia</taxon>
        <taxon>Flavobacteriales</taxon>
        <taxon>Weeksellaceae</taxon>
        <taxon>Elizabethkingia</taxon>
    </lineage>
</organism>
<feature type="domain" description="DUF3696" evidence="1">
    <location>
        <begin position="288"/>
        <end position="334"/>
    </location>
</feature>
<dbReference type="RefSeq" id="WP_115172416.1">
    <property type="nucleotide sequence ID" value="NZ_JACLEQ010000006.1"/>
</dbReference>
<reference evidence="3 4" key="1">
    <citation type="submission" date="2018-06" db="EMBL/GenBank/DDBJ databases">
        <authorList>
            <consortium name="Pathogen Informatics"/>
            <person name="Doyle S."/>
        </authorList>
    </citation>
    <scope>NUCLEOTIDE SEQUENCE [LARGE SCALE GENOMIC DNA]</scope>
    <source>
        <strain evidence="3 4">NCTC10588</strain>
    </source>
</reference>
<sequence>MIRKLKIDNFKCFDKVEIFLKNINIFCGTNSSGKSSAIQSLLLIDNCLSEENSLNSRWLNLGYFDEIRNFLVRRTLINIEVEQSDTLYHISVDENGISCESPKQSYNKLSYISANRVGPRDFYNKITSKKNFIGENAEFLIDYLYQNSRNTIDDNLMYDKQSNTLDYHVNYWLKKILNVNINLDNIISGNIITANYAYNGNKFVRPYHIGAGISYTIGIIILCLNAKKDETIVLENPEIHLHPKAQSELAAFLCFIARQGIQLIVETHSDHIFNGVRKSINKGEILKELVKIHFFELDKHNISSNNVISLDDKGRILDIKKGLFDQFDDDLDELLNLL</sequence>
<dbReference type="Pfam" id="PF12476">
    <property type="entry name" value="DUF3696"/>
    <property type="match status" value="1"/>
</dbReference>